<comment type="caution">
    <text evidence="1">The sequence shown here is derived from an EMBL/GenBank/DDBJ whole genome shotgun (WGS) entry which is preliminary data.</text>
</comment>
<accession>A0AAJ0GCQ2</accession>
<protein>
    <submittedName>
        <fullName evidence="1">Uncharacterized protein</fullName>
    </submittedName>
</protein>
<dbReference type="AlphaFoldDB" id="A0AAJ0GCQ2"/>
<dbReference type="EMBL" id="JAWDJX010000013">
    <property type="protein sequence ID" value="KAK3054145.1"/>
    <property type="molecule type" value="Genomic_DNA"/>
</dbReference>
<name>A0AAJ0GCQ2_9PEZI</name>
<evidence type="ECO:0000313" key="1">
    <source>
        <dbReference type="EMBL" id="KAK3054145.1"/>
    </source>
</evidence>
<keyword evidence="2" id="KW-1185">Reference proteome</keyword>
<proteinExistence type="predicted"/>
<gene>
    <name evidence="1" type="ORF">LTR09_004923</name>
</gene>
<dbReference type="Proteomes" id="UP001271007">
    <property type="component" value="Unassembled WGS sequence"/>
</dbReference>
<reference evidence="1" key="1">
    <citation type="submission" date="2023-04" db="EMBL/GenBank/DDBJ databases">
        <title>Black Yeasts Isolated from many extreme environments.</title>
        <authorList>
            <person name="Coleine C."/>
            <person name="Stajich J.E."/>
            <person name="Selbmann L."/>
        </authorList>
    </citation>
    <scope>NUCLEOTIDE SEQUENCE</scope>
    <source>
        <strain evidence="1">CCFEE 5312</strain>
    </source>
</reference>
<organism evidence="1 2">
    <name type="scientific">Extremus antarcticus</name>
    <dbReference type="NCBI Taxonomy" id="702011"/>
    <lineage>
        <taxon>Eukaryota</taxon>
        <taxon>Fungi</taxon>
        <taxon>Dikarya</taxon>
        <taxon>Ascomycota</taxon>
        <taxon>Pezizomycotina</taxon>
        <taxon>Dothideomycetes</taxon>
        <taxon>Dothideomycetidae</taxon>
        <taxon>Mycosphaerellales</taxon>
        <taxon>Extremaceae</taxon>
        <taxon>Extremus</taxon>
    </lineage>
</organism>
<sequence>MAPIVTAHVIDFDMAALRAFARHIEADTKVGIAAFDRSAGFRMLIVQYTVKVCWPEISDKLATERDCPWLGKPHMDNLNVRHRFVSVGYMGEVKDDKRLALPCYKTDRENGWAEIDYALQKHTWKGFWQAALTKDRAMVARRVEVLRVLREGAAASDQLQLLVAEVQHWGQEVRDDQVYFDTQLNNWASSGRE</sequence>
<evidence type="ECO:0000313" key="2">
    <source>
        <dbReference type="Proteomes" id="UP001271007"/>
    </source>
</evidence>